<keyword evidence="2" id="KW-1185">Reference proteome</keyword>
<dbReference type="Proteomes" id="UP001595867">
    <property type="component" value="Unassembled WGS sequence"/>
</dbReference>
<evidence type="ECO:0000313" key="2">
    <source>
        <dbReference type="Proteomes" id="UP001595867"/>
    </source>
</evidence>
<dbReference type="EMBL" id="JBHSBL010000002">
    <property type="protein sequence ID" value="MFC4063681.1"/>
    <property type="molecule type" value="Genomic_DNA"/>
</dbReference>
<sequence>MTRTPRRPNKNRTRIALAALTGLLAGATRAITDWLLDHLDS</sequence>
<evidence type="ECO:0000313" key="1">
    <source>
        <dbReference type="EMBL" id="MFC4063681.1"/>
    </source>
</evidence>
<organism evidence="1 2">
    <name type="scientific">Actinoplanes subglobosus</name>
    <dbReference type="NCBI Taxonomy" id="1547892"/>
    <lineage>
        <taxon>Bacteria</taxon>
        <taxon>Bacillati</taxon>
        <taxon>Actinomycetota</taxon>
        <taxon>Actinomycetes</taxon>
        <taxon>Micromonosporales</taxon>
        <taxon>Micromonosporaceae</taxon>
        <taxon>Actinoplanes</taxon>
    </lineage>
</organism>
<accession>A0ABV8II51</accession>
<protein>
    <submittedName>
        <fullName evidence="1">Uncharacterized protein</fullName>
    </submittedName>
</protein>
<name>A0ABV8II51_9ACTN</name>
<proteinExistence type="predicted"/>
<reference evidence="2" key="1">
    <citation type="journal article" date="2019" name="Int. J. Syst. Evol. Microbiol.">
        <title>The Global Catalogue of Microorganisms (GCM) 10K type strain sequencing project: providing services to taxonomists for standard genome sequencing and annotation.</title>
        <authorList>
            <consortium name="The Broad Institute Genomics Platform"/>
            <consortium name="The Broad Institute Genome Sequencing Center for Infectious Disease"/>
            <person name="Wu L."/>
            <person name="Ma J."/>
        </authorList>
    </citation>
    <scope>NUCLEOTIDE SEQUENCE [LARGE SCALE GENOMIC DNA]</scope>
    <source>
        <strain evidence="2">TBRC 5832</strain>
    </source>
</reference>
<gene>
    <name evidence="1" type="ORF">ACFO0C_01970</name>
</gene>
<dbReference type="RefSeq" id="WP_378064718.1">
    <property type="nucleotide sequence ID" value="NZ_JBHSBL010000002.1"/>
</dbReference>
<comment type="caution">
    <text evidence="1">The sequence shown here is derived from an EMBL/GenBank/DDBJ whole genome shotgun (WGS) entry which is preliminary data.</text>
</comment>